<reference evidence="3" key="1">
    <citation type="submission" date="2019-05" db="EMBL/GenBank/DDBJ databases">
        <title>Annotation for the trematode Fasciolopsis buski.</title>
        <authorList>
            <person name="Choi Y.-J."/>
        </authorList>
    </citation>
    <scope>NUCLEOTIDE SEQUENCE</scope>
    <source>
        <strain evidence="3">HT</strain>
        <tissue evidence="3">Whole worm</tissue>
    </source>
</reference>
<evidence type="ECO:0000256" key="1">
    <source>
        <dbReference type="SAM" id="MobiDB-lite"/>
    </source>
</evidence>
<dbReference type="InterPro" id="IPR000504">
    <property type="entry name" value="RRM_dom"/>
</dbReference>
<dbReference type="OrthoDB" id="6268343at2759"/>
<feature type="region of interest" description="Disordered" evidence="1">
    <location>
        <begin position="288"/>
        <end position="308"/>
    </location>
</feature>
<dbReference type="InterPro" id="IPR035979">
    <property type="entry name" value="RBD_domain_sf"/>
</dbReference>
<sequence length="618" mass="68449">MQENKRLFHRLIYLHNHYPLQTEPTNPNPIAKVADSSTSSLSMNDTMGLVREIRRRAIDLASRSLYVSPVPPDCNLERLRQLSPDFVSGRLSYNPVKKNCRRYAFLEYNDSTAALLAQKSISGRLFAGQNVSARPVVAQLIPESTDGLDRVNRQQLFITGLHPTVTKSDLHHVFPKAEIEYPFHSAGFTLGYAIAKFVNESVTFESFVKAHQIPIRGCTISVNYVIHPPKMDKTCNSVDKSTTESNAANVKPAQSDQTAFVNEKLESSSSDCAIVQTTDMNKNIGSMTQSTTVATTAPDTPSASNKKTKILIQPITDIDDNDEEVTNDVMKIFTKYDTPDVQFLRKRQDPPTCNSNILTRLFHSQKQNKTNSLSKASEKNESKQRNLAESDDEDKEENDDDGEGGDDSEQSIAENNSNEEDTADDDSDGYENDATAEEEQDKQGVSVAEDGESAESATSDDGDDGENDGVEDDDPDDASASDQPDDESNSSERSNLQDETSILFKRPPNASERAAVEAKVQSSDEEIDETLRTVIQSRRTSMRALKTAGSKRPWLSGPSGSKGAQKRGSTKTVKPYEVSWIHMSFCLSFSPVSLADIKESVRFLFSIARRNSRRNLLL</sequence>
<proteinExistence type="predicted"/>
<dbReference type="InterPro" id="IPR012677">
    <property type="entry name" value="Nucleotide-bd_a/b_plait_sf"/>
</dbReference>
<gene>
    <name evidence="3" type="ORF">FBUS_01880</name>
</gene>
<comment type="caution">
    <text evidence="3">The sequence shown here is derived from an EMBL/GenBank/DDBJ whole genome shotgun (WGS) entry which is preliminary data.</text>
</comment>
<feature type="compositionally biased region" description="Polar residues" evidence="1">
    <location>
        <begin position="491"/>
        <end position="500"/>
    </location>
</feature>
<feature type="region of interest" description="Disordered" evidence="1">
    <location>
        <begin position="543"/>
        <end position="571"/>
    </location>
</feature>
<evidence type="ECO:0000313" key="4">
    <source>
        <dbReference type="Proteomes" id="UP000728185"/>
    </source>
</evidence>
<dbReference type="Pfam" id="PF00076">
    <property type="entry name" value="RRM_1"/>
    <property type="match status" value="1"/>
</dbReference>
<feature type="region of interest" description="Disordered" evidence="1">
    <location>
        <begin position="361"/>
        <end position="525"/>
    </location>
</feature>
<dbReference type="EMBL" id="LUCM01009965">
    <property type="protein sequence ID" value="KAA0186084.1"/>
    <property type="molecule type" value="Genomic_DNA"/>
</dbReference>
<organism evidence="3 4">
    <name type="scientific">Fasciolopsis buskii</name>
    <dbReference type="NCBI Taxonomy" id="27845"/>
    <lineage>
        <taxon>Eukaryota</taxon>
        <taxon>Metazoa</taxon>
        <taxon>Spiralia</taxon>
        <taxon>Lophotrochozoa</taxon>
        <taxon>Platyhelminthes</taxon>
        <taxon>Trematoda</taxon>
        <taxon>Digenea</taxon>
        <taxon>Plagiorchiida</taxon>
        <taxon>Echinostomata</taxon>
        <taxon>Echinostomatoidea</taxon>
        <taxon>Fasciolidae</taxon>
        <taxon>Fasciolopsis</taxon>
    </lineage>
</organism>
<accession>A0A8E0RKV2</accession>
<dbReference type="SMART" id="SM00360">
    <property type="entry name" value="RRM"/>
    <property type="match status" value="2"/>
</dbReference>
<feature type="domain" description="RRM" evidence="2">
    <location>
        <begin position="64"/>
        <end position="134"/>
    </location>
</feature>
<name>A0A8E0RKV2_9TREM</name>
<feature type="compositionally biased region" description="Acidic residues" evidence="1">
    <location>
        <begin position="417"/>
        <end position="440"/>
    </location>
</feature>
<feature type="compositionally biased region" description="Polar residues" evidence="1">
    <location>
        <begin position="288"/>
        <end position="305"/>
    </location>
</feature>
<dbReference type="CDD" id="cd00590">
    <property type="entry name" value="RRM_SF"/>
    <property type="match status" value="1"/>
</dbReference>
<dbReference type="AlphaFoldDB" id="A0A8E0RKV2"/>
<dbReference type="Gene3D" id="3.30.70.330">
    <property type="match status" value="1"/>
</dbReference>
<dbReference type="SUPFAM" id="SSF54928">
    <property type="entry name" value="RNA-binding domain, RBD"/>
    <property type="match status" value="1"/>
</dbReference>
<feature type="domain" description="RRM" evidence="2">
    <location>
        <begin position="155"/>
        <end position="223"/>
    </location>
</feature>
<feature type="compositionally biased region" description="Acidic residues" evidence="1">
    <location>
        <begin position="389"/>
        <end position="409"/>
    </location>
</feature>
<dbReference type="Proteomes" id="UP000728185">
    <property type="component" value="Unassembled WGS sequence"/>
</dbReference>
<evidence type="ECO:0000259" key="2">
    <source>
        <dbReference type="SMART" id="SM00360"/>
    </source>
</evidence>
<dbReference type="GO" id="GO:0003723">
    <property type="term" value="F:RNA binding"/>
    <property type="evidence" value="ECO:0007669"/>
    <property type="project" value="InterPro"/>
</dbReference>
<feature type="compositionally biased region" description="Polar residues" evidence="1">
    <location>
        <begin position="361"/>
        <end position="375"/>
    </location>
</feature>
<protein>
    <recommendedName>
        <fullName evidence="2">RRM domain-containing protein</fullName>
    </recommendedName>
</protein>
<feature type="compositionally biased region" description="Basic and acidic residues" evidence="1">
    <location>
        <begin position="376"/>
        <end position="388"/>
    </location>
</feature>
<feature type="compositionally biased region" description="Acidic residues" evidence="1">
    <location>
        <begin position="449"/>
        <end position="489"/>
    </location>
</feature>
<keyword evidence="4" id="KW-1185">Reference proteome</keyword>
<evidence type="ECO:0000313" key="3">
    <source>
        <dbReference type="EMBL" id="KAA0186084.1"/>
    </source>
</evidence>